<keyword evidence="10" id="KW-1185">Reference proteome</keyword>
<dbReference type="InterPro" id="IPR017970">
    <property type="entry name" value="Homeobox_CS"/>
</dbReference>
<dbReference type="FunFam" id="1.10.10.60:FF:000076">
    <property type="entry name" value="Homeobox protein knotted-1-like 2"/>
    <property type="match status" value="1"/>
</dbReference>
<dbReference type="InterPro" id="IPR008422">
    <property type="entry name" value="KN_HD"/>
</dbReference>
<dbReference type="Pfam" id="PF03790">
    <property type="entry name" value="KNOX1"/>
    <property type="match status" value="1"/>
</dbReference>
<evidence type="ECO:0000256" key="6">
    <source>
        <dbReference type="PROSITE-ProRule" id="PRU00559"/>
    </source>
</evidence>
<dbReference type="SMART" id="SM00389">
    <property type="entry name" value="HOX"/>
    <property type="match status" value="1"/>
</dbReference>
<sequence length="363" mass="40875">MEDEMYGVPSTAEYSEKALMTPDNIFPAEYHGFLMSSAARFPMFGSDDFLSAAAAAEPYPSVAAAAPEIQRQHHDASSLIKAKIASHPHYPRLLEAYIDCQKVGAPPEIACLLEEIRLENDVCKRDVVSTCVGDDPELDQFMETYCDMLVKYKSDLTRPFDEATTFLNKIETQLSDLCTGSSLPTVSGMNCGGYGWFFLSGRLYEFLDCRASQCVEKNIWNNGFLIYTGNIVHDGGASSEEGLSGGDGDGQDQLRGEDRELKDRLLRKFGSHIGSLKMEFSKKKKRGKLPKDARQTLLQWWNVHYKWPYPTEGDKIALAKSTGLDQKQINNWFINQRKRHWKPSENMPFSMVDGLTGRFLTDE</sequence>
<dbReference type="PANTHER" id="PTHR11850">
    <property type="entry name" value="HOMEOBOX PROTEIN TRANSCRIPTION FACTORS"/>
    <property type="match status" value="1"/>
</dbReference>
<dbReference type="Gene3D" id="1.10.10.60">
    <property type="entry name" value="Homeodomain-like"/>
    <property type="match status" value="1"/>
</dbReference>
<dbReference type="AlphaFoldDB" id="A0ABD1N8F5"/>
<dbReference type="PROSITE" id="PS51213">
    <property type="entry name" value="ELK"/>
    <property type="match status" value="1"/>
</dbReference>
<evidence type="ECO:0000256" key="3">
    <source>
        <dbReference type="ARBA" id="ARBA00023155"/>
    </source>
</evidence>
<evidence type="ECO:0000256" key="1">
    <source>
        <dbReference type="ARBA" id="ARBA00004123"/>
    </source>
</evidence>
<reference evidence="9 10" key="1">
    <citation type="submission" date="2024-08" db="EMBL/GenBank/DDBJ databases">
        <title>Insights into the chromosomal genome structure of Flemingia macrophylla.</title>
        <authorList>
            <person name="Ding Y."/>
            <person name="Zhao Y."/>
            <person name="Bi W."/>
            <person name="Wu M."/>
            <person name="Zhao G."/>
            <person name="Gong Y."/>
            <person name="Li W."/>
            <person name="Zhang P."/>
        </authorList>
    </citation>
    <scope>NUCLEOTIDE SEQUENCE [LARGE SCALE GENOMIC DNA]</scope>
    <source>
        <strain evidence="9">DYQJB</strain>
        <tissue evidence="9">Leaf</tissue>
    </source>
</reference>
<dbReference type="Pfam" id="PF03789">
    <property type="entry name" value="ELK"/>
    <property type="match status" value="1"/>
</dbReference>
<dbReference type="Pfam" id="PF05920">
    <property type="entry name" value="Homeobox_KN"/>
    <property type="match status" value="1"/>
</dbReference>
<comment type="subcellular location">
    <subcellularLocation>
        <location evidence="1 5">Nucleus</location>
    </subcellularLocation>
</comment>
<evidence type="ECO:0000256" key="2">
    <source>
        <dbReference type="ARBA" id="ARBA00023125"/>
    </source>
</evidence>
<gene>
    <name evidence="9" type="ORF">Fmac_005644</name>
</gene>
<evidence type="ECO:0000313" key="10">
    <source>
        <dbReference type="Proteomes" id="UP001603857"/>
    </source>
</evidence>
<dbReference type="GO" id="GO:0005634">
    <property type="term" value="C:nucleus"/>
    <property type="evidence" value="ECO:0007669"/>
    <property type="project" value="UniProtKB-SubCell"/>
</dbReference>
<evidence type="ECO:0000256" key="5">
    <source>
        <dbReference type="PROSITE-ProRule" id="PRU00108"/>
    </source>
</evidence>
<dbReference type="SUPFAM" id="SSF46689">
    <property type="entry name" value="Homeodomain-like"/>
    <property type="match status" value="1"/>
</dbReference>
<comment type="similarity">
    <text evidence="6">Belongs to the TALE/KNOX homeobox family.</text>
</comment>
<keyword evidence="2 5" id="KW-0238">DNA-binding</keyword>
<protein>
    <recommendedName>
        <fullName evidence="11">Homeobox protein knotted-1-like 6</fullName>
    </recommendedName>
</protein>
<feature type="DNA-binding region" description="Homeobox; TALE-type" evidence="5">
    <location>
        <begin position="281"/>
        <end position="344"/>
    </location>
</feature>
<dbReference type="GO" id="GO:0009888">
    <property type="term" value="P:tissue development"/>
    <property type="evidence" value="ECO:0007669"/>
    <property type="project" value="UniProtKB-ARBA"/>
</dbReference>
<organism evidence="9 10">
    <name type="scientific">Flemingia macrophylla</name>
    <dbReference type="NCBI Taxonomy" id="520843"/>
    <lineage>
        <taxon>Eukaryota</taxon>
        <taxon>Viridiplantae</taxon>
        <taxon>Streptophyta</taxon>
        <taxon>Embryophyta</taxon>
        <taxon>Tracheophyta</taxon>
        <taxon>Spermatophyta</taxon>
        <taxon>Magnoliopsida</taxon>
        <taxon>eudicotyledons</taxon>
        <taxon>Gunneridae</taxon>
        <taxon>Pentapetalae</taxon>
        <taxon>rosids</taxon>
        <taxon>fabids</taxon>
        <taxon>Fabales</taxon>
        <taxon>Fabaceae</taxon>
        <taxon>Papilionoideae</taxon>
        <taxon>50 kb inversion clade</taxon>
        <taxon>NPAAA clade</taxon>
        <taxon>indigoferoid/millettioid clade</taxon>
        <taxon>Phaseoleae</taxon>
        <taxon>Flemingia</taxon>
    </lineage>
</organism>
<dbReference type="Proteomes" id="UP001603857">
    <property type="component" value="Unassembled WGS sequence"/>
</dbReference>
<dbReference type="SMART" id="SM01256">
    <property type="entry name" value="KNOX2"/>
    <property type="match status" value="1"/>
</dbReference>
<accession>A0ABD1N8F5</accession>
<name>A0ABD1N8F5_9FABA</name>
<evidence type="ECO:0000259" key="8">
    <source>
        <dbReference type="PROSITE" id="PS51213"/>
    </source>
</evidence>
<keyword evidence="4 5" id="KW-0539">Nucleus</keyword>
<dbReference type="GO" id="GO:0003677">
    <property type="term" value="F:DNA binding"/>
    <property type="evidence" value="ECO:0007669"/>
    <property type="project" value="UniProtKB-UniRule"/>
</dbReference>
<evidence type="ECO:0000313" key="9">
    <source>
        <dbReference type="EMBL" id="KAL2344359.1"/>
    </source>
</evidence>
<feature type="domain" description="Homeobox" evidence="7">
    <location>
        <begin position="280"/>
        <end position="343"/>
    </location>
</feature>
<dbReference type="PROSITE" id="PS50071">
    <property type="entry name" value="HOMEOBOX_2"/>
    <property type="match status" value="1"/>
</dbReference>
<evidence type="ECO:0000256" key="4">
    <source>
        <dbReference type="ARBA" id="ARBA00023242"/>
    </source>
</evidence>
<comment type="caution">
    <text evidence="9">The sequence shown here is derived from an EMBL/GenBank/DDBJ whole genome shotgun (WGS) entry which is preliminary data.</text>
</comment>
<dbReference type="InterPro" id="IPR005539">
    <property type="entry name" value="ELK_dom"/>
</dbReference>
<dbReference type="InterPro" id="IPR001356">
    <property type="entry name" value="HD"/>
</dbReference>
<dbReference type="Pfam" id="PF03791">
    <property type="entry name" value="KNOX2"/>
    <property type="match status" value="1"/>
</dbReference>
<feature type="domain" description="ELK" evidence="8">
    <location>
        <begin position="260"/>
        <end position="280"/>
    </location>
</feature>
<dbReference type="InterPro" id="IPR005540">
    <property type="entry name" value="KNOX1"/>
</dbReference>
<dbReference type="PROSITE" id="PS00027">
    <property type="entry name" value="HOMEOBOX_1"/>
    <property type="match status" value="1"/>
</dbReference>
<dbReference type="InterPro" id="IPR050224">
    <property type="entry name" value="TALE_homeobox"/>
</dbReference>
<dbReference type="SMART" id="SM01255">
    <property type="entry name" value="KNOX1"/>
    <property type="match status" value="1"/>
</dbReference>
<dbReference type="InterPro" id="IPR009057">
    <property type="entry name" value="Homeodomain-like_sf"/>
</dbReference>
<dbReference type="SMART" id="SM01188">
    <property type="entry name" value="ELK"/>
    <property type="match status" value="1"/>
</dbReference>
<evidence type="ECO:0000259" key="7">
    <source>
        <dbReference type="PROSITE" id="PS50071"/>
    </source>
</evidence>
<dbReference type="CDD" id="cd00086">
    <property type="entry name" value="homeodomain"/>
    <property type="match status" value="1"/>
</dbReference>
<keyword evidence="3 5" id="KW-0371">Homeobox</keyword>
<proteinExistence type="inferred from homology"/>
<evidence type="ECO:0008006" key="11">
    <source>
        <dbReference type="Google" id="ProtNLM"/>
    </source>
</evidence>
<dbReference type="EMBL" id="JBGMDY010000002">
    <property type="protein sequence ID" value="KAL2344359.1"/>
    <property type="molecule type" value="Genomic_DNA"/>
</dbReference>
<dbReference type="InterPro" id="IPR005541">
    <property type="entry name" value="KNOX2"/>
</dbReference>